<dbReference type="InterPro" id="IPR012337">
    <property type="entry name" value="RNaseH-like_sf"/>
</dbReference>
<comment type="caution">
    <text evidence="2">The sequence shown here is derived from an EMBL/GenBank/DDBJ whole genome shotgun (WGS) entry which is preliminary data.</text>
</comment>
<dbReference type="InterPro" id="IPR008906">
    <property type="entry name" value="HATC_C_dom"/>
</dbReference>
<evidence type="ECO:0000259" key="1">
    <source>
        <dbReference type="Pfam" id="PF05699"/>
    </source>
</evidence>
<evidence type="ECO:0000313" key="5">
    <source>
        <dbReference type="Proteomes" id="UP000284657"/>
    </source>
</evidence>
<dbReference type="GO" id="GO:0046983">
    <property type="term" value="F:protein dimerization activity"/>
    <property type="evidence" value="ECO:0007669"/>
    <property type="project" value="InterPro"/>
</dbReference>
<evidence type="ECO:0000313" key="2">
    <source>
        <dbReference type="EMBL" id="RLN58404.1"/>
    </source>
</evidence>
<dbReference type="EMBL" id="MBAD02000324">
    <property type="protein sequence ID" value="RLN69794.1"/>
    <property type="molecule type" value="Genomic_DNA"/>
</dbReference>
<dbReference type="EMBL" id="MBDO02000263">
    <property type="protein sequence ID" value="RLN58404.1"/>
    <property type="molecule type" value="Genomic_DNA"/>
</dbReference>
<evidence type="ECO:0000313" key="4">
    <source>
        <dbReference type="Proteomes" id="UP000277300"/>
    </source>
</evidence>
<dbReference type="OrthoDB" id="166992at2759"/>
<dbReference type="SUPFAM" id="SSF53098">
    <property type="entry name" value="Ribonuclease H-like"/>
    <property type="match status" value="1"/>
</dbReference>
<organism evidence="2 4">
    <name type="scientific">Phytophthora kernoviae</name>
    <dbReference type="NCBI Taxonomy" id="325452"/>
    <lineage>
        <taxon>Eukaryota</taxon>
        <taxon>Sar</taxon>
        <taxon>Stramenopiles</taxon>
        <taxon>Oomycota</taxon>
        <taxon>Peronosporomycetes</taxon>
        <taxon>Peronosporales</taxon>
        <taxon>Peronosporaceae</taxon>
        <taxon>Phytophthora</taxon>
    </lineage>
</organism>
<reference evidence="4 5" key="1">
    <citation type="submission" date="2018-07" db="EMBL/GenBank/DDBJ databases">
        <title>Genome sequencing of oomycete isolates from Chile give support for New Zealand origin for Phytophthora kernoviae and make available the first Nothophytophthora sp. genome.</title>
        <authorList>
            <person name="Studholme D.J."/>
            <person name="Sanfuentes E."/>
            <person name="Panda P."/>
            <person name="Hill R."/>
            <person name="Sambles C."/>
            <person name="Grant M."/>
            <person name="Williams N.M."/>
            <person name="Mcdougal R.L."/>
        </authorList>
    </citation>
    <scope>NUCLEOTIDE SEQUENCE [LARGE SCALE GENOMIC DNA]</scope>
    <source>
        <strain evidence="2">Chile6</strain>
        <strain evidence="3">Chile7</strain>
    </source>
</reference>
<dbReference type="Proteomes" id="UP000284657">
    <property type="component" value="Unassembled WGS sequence"/>
</dbReference>
<sequence>MHVKATRVLSVEEGFTAIIQAEAFLDKEGVLHQLIPVTSNGIGSGGVSSMYDLANFTPMQRKLIEHPLSEVYPSFTRLTDQFTSSPLLVPEEKVQLQALVRQQYENVLGPAHLLANLLDPVFVGQDFPADLKVDVENKLLCSVNANGTARTKTETEALYMQYTDFQIAARHQKTSNADSFVFRMLKERKKSPLQYWLLDGLKWPELQAVACRVFSMSACIASSSDLFSHTRVSPRVLRDKLDLRTIEKLAYVRANAMQLQLAEGSCSGAMSLGLYSLQDDQDADDLMDFDIS</sequence>
<gene>
    <name evidence="3" type="ORF">BBJ29_005580</name>
    <name evidence="2" type="ORF">BBP00_00007012</name>
</gene>
<evidence type="ECO:0000313" key="3">
    <source>
        <dbReference type="EMBL" id="RLN69794.1"/>
    </source>
</evidence>
<protein>
    <recommendedName>
        <fullName evidence="1">HAT C-terminal dimerisation domain-containing protein</fullName>
    </recommendedName>
</protein>
<proteinExistence type="predicted"/>
<dbReference type="AlphaFoldDB" id="A0A3F2RJJ1"/>
<name>A0A3F2RJJ1_9STRA</name>
<dbReference type="Proteomes" id="UP000277300">
    <property type="component" value="Unassembled WGS sequence"/>
</dbReference>
<accession>A0A3F2RJJ1</accession>
<feature type="domain" description="HAT C-terminal dimerisation" evidence="1">
    <location>
        <begin position="185"/>
        <end position="253"/>
    </location>
</feature>
<dbReference type="Pfam" id="PF05699">
    <property type="entry name" value="Dimer_Tnp_hAT"/>
    <property type="match status" value="1"/>
</dbReference>